<organism evidence="10 11">
    <name type="scientific">Pseudomonas putida</name>
    <name type="common">Arthrobacter siderocapsulatus</name>
    <dbReference type="NCBI Taxonomy" id="303"/>
    <lineage>
        <taxon>Bacteria</taxon>
        <taxon>Pseudomonadati</taxon>
        <taxon>Pseudomonadota</taxon>
        <taxon>Gammaproteobacteria</taxon>
        <taxon>Pseudomonadales</taxon>
        <taxon>Pseudomonadaceae</taxon>
        <taxon>Pseudomonas</taxon>
    </lineage>
</organism>
<gene>
    <name evidence="10" type="primary">ompR_4</name>
    <name evidence="10" type="ORF">PSEMO_49660</name>
</gene>
<dbReference type="GO" id="GO:0032993">
    <property type="term" value="C:protein-DNA complex"/>
    <property type="evidence" value="ECO:0007669"/>
    <property type="project" value="TreeGrafter"/>
</dbReference>
<evidence type="ECO:0000256" key="5">
    <source>
        <dbReference type="ARBA" id="ARBA00023163"/>
    </source>
</evidence>
<proteinExistence type="predicted"/>
<dbReference type="InterPro" id="IPR016032">
    <property type="entry name" value="Sig_transdc_resp-reg_C-effctor"/>
</dbReference>
<dbReference type="SMART" id="SM00448">
    <property type="entry name" value="REC"/>
    <property type="match status" value="1"/>
</dbReference>
<feature type="domain" description="OmpR/PhoB-type" evidence="9">
    <location>
        <begin position="134"/>
        <end position="235"/>
    </location>
</feature>
<dbReference type="GO" id="GO:0006355">
    <property type="term" value="P:regulation of DNA-templated transcription"/>
    <property type="evidence" value="ECO:0007669"/>
    <property type="project" value="InterPro"/>
</dbReference>
<evidence type="ECO:0000256" key="7">
    <source>
        <dbReference type="PROSITE-ProRule" id="PRU01091"/>
    </source>
</evidence>
<feature type="modified residue" description="4-aspartylphosphate" evidence="6">
    <location>
        <position position="55"/>
    </location>
</feature>
<evidence type="ECO:0000256" key="3">
    <source>
        <dbReference type="ARBA" id="ARBA00023015"/>
    </source>
</evidence>
<dbReference type="SUPFAM" id="SSF52172">
    <property type="entry name" value="CheY-like"/>
    <property type="match status" value="1"/>
</dbReference>
<comment type="caution">
    <text evidence="10">The sequence shown here is derived from an EMBL/GenBank/DDBJ whole genome shotgun (WGS) entry which is preliminary data.</text>
</comment>
<sequence>MSAPEHILIVDDDPEIRQLLSTYLEEAGFRTSVAADGREMRRRLDDQLIDLVVLDLMLPGEDGLSLCRDLRVRSNIPVIMLTARGTLVDRIVGLEMGADDYLGKPFDPRELLARIKVVLRRTNAFPERARMDDVRNLAFAGWQLDTSSRQLRSPEGLVISLGTSDFRLLRLLLQHPNRPLSRDFLLNHVFDRERTPYDRSIDVCISRLRQHFNDNARQGGALIRTVRNEGYMLSVDKVVSE</sequence>
<dbReference type="SMART" id="SM00862">
    <property type="entry name" value="Trans_reg_C"/>
    <property type="match status" value="1"/>
</dbReference>
<dbReference type="FunFam" id="3.40.50.2300:FF:000001">
    <property type="entry name" value="DNA-binding response regulator PhoB"/>
    <property type="match status" value="1"/>
</dbReference>
<feature type="DNA-binding region" description="OmpR/PhoB-type" evidence="7">
    <location>
        <begin position="134"/>
        <end position="235"/>
    </location>
</feature>
<dbReference type="EMBL" id="MKZO01000050">
    <property type="protein sequence ID" value="OLS60155.1"/>
    <property type="molecule type" value="Genomic_DNA"/>
</dbReference>
<evidence type="ECO:0000259" key="8">
    <source>
        <dbReference type="PROSITE" id="PS50110"/>
    </source>
</evidence>
<dbReference type="Pfam" id="PF00486">
    <property type="entry name" value="Trans_reg_C"/>
    <property type="match status" value="1"/>
</dbReference>
<reference evidence="10 11" key="1">
    <citation type="submission" date="2016-10" db="EMBL/GenBank/DDBJ databases">
        <title>Genome Sequence of Pseudomonas putida GM4FR.</title>
        <authorList>
            <person name="Poehlein A."/>
            <person name="Wemheuer F."/>
            <person name="Hollensteiner J."/>
            <person name="Wemheuer B."/>
        </authorList>
    </citation>
    <scope>NUCLEOTIDE SEQUENCE [LARGE SCALE GENOMIC DNA]</scope>
    <source>
        <strain evidence="10 11">GM4FR</strain>
    </source>
</reference>
<dbReference type="SUPFAM" id="SSF46894">
    <property type="entry name" value="C-terminal effector domain of the bipartite response regulators"/>
    <property type="match status" value="1"/>
</dbReference>
<keyword evidence="4 7" id="KW-0238">DNA-binding</keyword>
<keyword evidence="1 6" id="KW-0597">Phosphoprotein</keyword>
<evidence type="ECO:0000256" key="6">
    <source>
        <dbReference type="PROSITE-ProRule" id="PRU00169"/>
    </source>
</evidence>
<dbReference type="Gene3D" id="6.10.250.690">
    <property type="match status" value="1"/>
</dbReference>
<accession>A0A1Q9QYF0</accession>
<dbReference type="OrthoDB" id="9802426at2"/>
<dbReference type="PANTHER" id="PTHR48111:SF4">
    <property type="entry name" value="DNA-BINDING DUAL TRANSCRIPTIONAL REGULATOR OMPR"/>
    <property type="match status" value="1"/>
</dbReference>
<keyword evidence="5" id="KW-0804">Transcription</keyword>
<evidence type="ECO:0000313" key="11">
    <source>
        <dbReference type="Proteomes" id="UP000186736"/>
    </source>
</evidence>
<dbReference type="InterPro" id="IPR039420">
    <property type="entry name" value="WalR-like"/>
</dbReference>
<evidence type="ECO:0000256" key="1">
    <source>
        <dbReference type="ARBA" id="ARBA00022553"/>
    </source>
</evidence>
<dbReference type="Gene3D" id="3.40.50.2300">
    <property type="match status" value="1"/>
</dbReference>
<keyword evidence="3" id="KW-0805">Transcription regulation</keyword>
<dbReference type="PROSITE" id="PS50110">
    <property type="entry name" value="RESPONSE_REGULATORY"/>
    <property type="match status" value="1"/>
</dbReference>
<dbReference type="CDD" id="cd00383">
    <property type="entry name" value="trans_reg_C"/>
    <property type="match status" value="1"/>
</dbReference>
<dbReference type="Pfam" id="PF00072">
    <property type="entry name" value="Response_reg"/>
    <property type="match status" value="1"/>
</dbReference>
<evidence type="ECO:0000313" key="10">
    <source>
        <dbReference type="EMBL" id="OLS60155.1"/>
    </source>
</evidence>
<dbReference type="GO" id="GO:0000976">
    <property type="term" value="F:transcription cis-regulatory region binding"/>
    <property type="evidence" value="ECO:0007669"/>
    <property type="project" value="TreeGrafter"/>
</dbReference>
<dbReference type="PROSITE" id="PS51755">
    <property type="entry name" value="OMPR_PHOB"/>
    <property type="match status" value="1"/>
</dbReference>
<name>A0A1Q9QYF0_PSEPU</name>
<dbReference type="GO" id="GO:0005829">
    <property type="term" value="C:cytosol"/>
    <property type="evidence" value="ECO:0007669"/>
    <property type="project" value="TreeGrafter"/>
</dbReference>
<dbReference type="InterPro" id="IPR001867">
    <property type="entry name" value="OmpR/PhoB-type_DNA-bd"/>
</dbReference>
<feature type="domain" description="Response regulatory" evidence="8">
    <location>
        <begin position="6"/>
        <end position="119"/>
    </location>
</feature>
<protein>
    <submittedName>
        <fullName evidence="10">Transcriptional regulatory protein OmpR</fullName>
    </submittedName>
</protein>
<dbReference type="PANTHER" id="PTHR48111">
    <property type="entry name" value="REGULATOR OF RPOS"/>
    <property type="match status" value="1"/>
</dbReference>
<dbReference type="GO" id="GO:0000156">
    <property type="term" value="F:phosphorelay response regulator activity"/>
    <property type="evidence" value="ECO:0007669"/>
    <property type="project" value="TreeGrafter"/>
</dbReference>
<dbReference type="InterPro" id="IPR001789">
    <property type="entry name" value="Sig_transdc_resp-reg_receiver"/>
</dbReference>
<evidence type="ECO:0000259" key="9">
    <source>
        <dbReference type="PROSITE" id="PS51755"/>
    </source>
</evidence>
<dbReference type="AlphaFoldDB" id="A0A1Q9QYF0"/>
<evidence type="ECO:0000256" key="2">
    <source>
        <dbReference type="ARBA" id="ARBA00023012"/>
    </source>
</evidence>
<dbReference type="InterPro" id="IPR011006">
    <property type="entry name" value="CheY-like_superfamily"/>
</dbReference>
<dbReference type="Gene3D" id="1.10.10.10">
    <property type="entry name" value="Winged helix-like DNA-binding domain superfamily/Winged helix DNA-binding domain"/>
    <property type="match status" value="1"/>
</dbReference>
<dbReference type="InterPro" id="IPR036388">
    <property type="entry name" value="WH-like_DNA-bd_sf"/>
</dbReference>
<dbReference type="RefSeq" id="WP_075805679.1">
    <property type="nucleotide sequence ID" value="NZ_MKZO01000050.1"/>
</dbReference>
<evidence type="ECO:0000256" key="4">
    <source>
        <dbReference type="ARBA" id="ARBA00023125"/>
    </source>
</evidence>
<dbReference type="Proteomes" id="UP000186736">
    <property type="component" value="Unassembled WGS sequence"/>
</dbReference>
<keyword evidence="2" id="KW-0902">Two-component regulatory system</keyword>